<evidence type="ECO:0000259" key="4">
    <source>
        <dbReference type="Pfam" id="PF13472"/>
    </source>
</evidence>
<dbReference type="InterPro" id="IPR013830">
    <property type="entry name" value="SGNH_hydro"/>
</dbReference>
<feature type="chain" id="PRO_5010513351" description="SGNH hydrolase-type esterase domain-containing protein" evidence="3">
    <location>
        <begin position="23"/>
        <end position="307"/>
    </location>
</feature>
<evidence type="ECO:0000313" key="7">
    <source>
        <dbReference type="Proteomes" id="UP000053864"/>
    </source>
</evidence>
<keyword evidence="3" id="KW-0732">Signal</keyword>
<sequence length="307" mass="33751">MTIAPGTFHGLVILFTLATAFALPVESQPTITVTTETQPASRSLLLLTGDSHTEQGAYPNLDGWVSLLQARYTRSTDIILRGLSGYNAKWFLKYVMPTLENEIATGAYTTPSLITVWLGTNDAVLVNGSNPEMHVPIEEYKDNLNQIVRGFQNAAPDAEILIITPPHIDDDARAKYAAERTDAKRGLVDRSNAATGDYARACVEVASELKVSVLDLYEHFNAMPVETRNTMLADGVHFNAAGYKEVDSQLRSKISSVFPRLTNSLDTWQFPKASKYVAEDPYRSGSDIPTFSDSSEVGERQAKNLET</sequence>
<dbReference type="CDD" id="cd01838">
    <property type="entry name" value="Isoamyl_acetate_hydrolase_like"/>
    <property type="match status" value="1"/>
</dbReference>
<dbReference type="Pfam" id="PF13472">
    <property type="entry name" value="Lipase_GDSL_2"/>
    <property type="match status" value="1"/>
</dbReference>
<dbReference type="InterPro" id="IPR036514">
    <property type="entry name" value="SGNH_hydro_sf"/>
</dbReference>
<evidence type="ECO:0000313" key="5">
    <source>
        <dbReference type="EMBL" id="ETK90677.1"/>
    </source>
</evidence>
<dbReference type="InterPro" id="IPR045136">
    <property type="entry name" value="Iah1-like"/>
</dbReference>
<proteinExistence type="predicted"/>
<dbReference type="FunFam" id="3.40.50.1110:FF:000002">
    <property type="entry name" value="isoamyl acetate-hydrolyzing esterase 1 homolog"/>
    <property type="match status" value="1"/>
</dbReference>
<dbReference type="Proteomes" id="UP000053236">
    <property type="component" value="Unassembled WGS sequence"/>
</dbReference>
<dbReference type="VEuPathDB" id="FungiDB:PPTG_10332"/>
<feature type="region of interest" description="Disordered" evidence="2">
    <location>
        <begin position="280"/>
        <end position="307"/>
    </location>
</feature>
<feature type="signal peptide" evidence="3">
    <location>
        <begin position="1"/>
        <end position="22"/>
    </location>
</feature>
<dbReference type="PANTHER" id="PTHR14209">
    <property type="entry name" value="ISOAMYL ACETATE-HYDROLYZING ESTERASE 1"/>
    <property type="match status" value="1"/>
</dbReference>
<dbReference type="Proteomes" id="UP000053864">
    <property type="component" value="Unassembled WGS sequence"/>
</dbReference>
<evidence type="ECO:0000313" key="6">
    <source>
        <dbReference type="EMBL" id="ETL44084.1"/>
    </source>
</evidence>
<dbReference type="GO" id="GO:0016787">
    <property type="term" value="F:hydrolase activity"/>
    <property type="evidence" value="ECO:0007669"/>
    <property type="project" value="UniProtKB-KW"/>
</dbReference>
<organism evidence="6 7">
    <name type="scientific">Phytophthora nicotianae</name>
    <name type="common">Potato buckeye rot agent</name>
    <name type="synonym">Phytophthora parasitica</name>
    <dbReference type="NCBI Taxonomy" id="4792"/>
    <lineage>
        <taxon>Eukaryota</taxon>
        <taxon>Sar</taxon>
        <taxon>Stramenopiles</taxon>
        <taxon>Oomycota</taxon>
        <taxon>Peronosporomycetes</taxon>
        <taxon>Peronosporales</taxon>
        <taxon>Peronosporaceae</taxon>
        <taxon>Phytophthora</taxon>
    </lineage>
</organism>
<dbReference type="EMBL" id="KI672017">
    <property type="protein sequence ID" value="ETL44084.1"/>
    <property type="molecule type" value="Genomic_DNA"/>
</dbReference>
<evidence type="ECO:0000256" key="3">
    <source>
        <dbReference type="SAM" id="SignalP"/>
    </source>
</evidence>
<dbReference type="PANTHER" id="PTHR14209:SF19">
    <property type="entry name" value="ISOAMYL ACETATE-HYDROLYZING ESTERASE 1 HOMOLOG"/>
    <property type="match status" value="1"/>
</dbReference>
<evidence type="ECO:0000256" key="1">
    <source>
        <dbReference type="ARBA" id="ARBA00022801"/>
    </source>
</evidence>
<dbReference type="AlphaFoldDB" id="W2JCG0"/>
<reference evidence="5" key="1">
    <citation type="submission" date="2013-11" db="EMBL/GenBank/DDBJ databases">
        <title>The Genome Sequence of Phytophthora parasitica CJ02B3.</title>
        <authorList>
            <consortium name="The Broad Institute Genomics Platform"/>
            <person name="Russ C."/>
            <person name="Tyler B."/>
            <person name="Panabieres F."/>
            <person name="Shan W."/>
            <person name="Tripathy S."/>
            <person name="Grunwald N."/>
            <person name="Machado M."/>
            <person name="Johnson C.S."/>
            <person name="Arredondo F."/>
            <person name="Hong C."/>
            <person name="Coffey M."/>
            <person name="Young S.K."/>
            <person name="Zeng Q."/>
            <person name="Gargeya S."/>
            <person name="Fitzgerald M."/>
            <person name="Abouelleil A."/>
            <person name="Alvarado L."/>
            <person name="Chapman S.B."/>
            <person name="Gainer-Dewar J."/>
            <person name="Goldberg J."/>
            <person name="Griggs A."/>
            <person name="Gujja S."/>
            <person name="Hansen M."/>
            <person name="Howarth C."/>
            <person name="Imamovic A."/>
            <person name="Ireland A."/>
            <person name="Larimer J."/>
            <person name="McCowan C."/>
            <person name="Murphy C."/>
            <person name="Pearson M."/>
            <person name="Poon T.W."/>
            <person name="Priest M."/>
            <person name="Roberts A."/>
            <person name="Saif S."/>
            <person name="Shea T."/>
            <person name="Sykes S."/>
            <person name="Wortman J."/>
            <person name="Nusbaum C."/>
            <person name="Birren B."/>
        </authorList>
    </citation>
    <scope>NUCLEOTIDE SEQUENCE [LARGE SCALE GENOMIC DNA]</scope>
    <source>
        <strain evidence="5">CJ02B3</strain>
    </source>
</reference>
<name>W2JCG0_PHYNI</name>
<dbReference type="SUPFAM" id="SSF52266">
    <property type="entry name" value="SGNH hydrolase"/>
    <property type="match status" value="1"/>
</dbReference>
<protein>
    <recommendedName>
        <fullName evidence="4">SGNH hydrolase-type esterase domain-containing protein</fullName>
    </recommendedName>
</protein>
<dbReference type="EMBL" id="KI685458">
    <property type="protein sequence ID" value="ETK90677.1"/>
    <property type="molecule type" value="Genomic_DNA"/>
</dbReference>
<keyword evidence="1" id="KW-0378">Hydrolase</keyword>
<dbReference type="Gene3D" id="3.40.50.1110">
    <property type="entry name" value="SGNH hydrolase"/>
    <property type="match status" value="1"/>
</dbReference>
<gene>
    <name evidence="5" type="ORF">L915_05600</name>
    <name evidence="6" type="ORF">L916_05542</name>
</gene>
<reference evidence="6 7" key="2">
    <citation type="submission" date="2013-11" db="EMBL/GenBank/DDBJ databases">
        <title>The Genome Sequence of Phytophthora parasitica CJ05E6.</title>
        <authorList>
            <consortium name="The Broad Institute Genomics Platform"/>
            <person name="Russ C."/>
            <person name="Tyler B."/>
            <person name="Panabieres F."/>
            <person name="Shan W."/>
            <person name="Tripathy S."/>
            <person name="Grunwald N."/>
            <person name="Machado M."/>
            <person name="Johnson C.S."/>
            <person name="Arredondo F."/>
            <person name="Hong C."/>
            <person name="Coffey M."/>
            <person name="Young S.K."/>
            <person name="Zeng Q."/>
            <person name="Gargeya S."/>
            <person name="Fitzgerald M."/>
            <person name="Abouelleil A."/>
            <person name="Alvarado L."/>
            <person name="Chapman S.B."/>
            <person name="Gainer-Dewar J."/>
            <person name="Goldberg J."/>
            <person name="Griggs A."/>
            <person name="Gujja S."/>
            <person name="Hansen M."/>
            <person name="Howarth C."/>
            <person name="Imamovic A."/>
            <person name="Ireland A."/>
            <person name="Larimer J."/>
            <person name="McCowan C."/>
            <person name="Murphy C."/>
            <person name="Pearson M."/>
            <person name="Poon T.W."/>
            <person name="Priest M."/>
            <person name="Roberts A."/>
            <person name="Saif S."/>
            <person name="Shea T."/>
            <person name="Sykes S."/>
            <person name="Wortman J."/>
            <person name="Nusbaum C."/>
            <person name="Birren B."/>
        </authorList>
    </citation>
    <scope>NUCLEOTIDE SEQUENCE [LARGE SCALE GENOMIC DNA]</scope>
    <source>
        <strain evidence="6 7">CJ05E6</strain>
    </source>
</reference>
<evidence type="ECO:0000256" key="2">
    <source>
        <dbReference type="SAM" id="MobiDB-lite"/>
    </source>
</evidence>
<feature type="domain" description="SGNH hydrolase-type esterase" evidence="4">
    <location>
        <begin position="49"/>
        <end position="244"/>
    </location>
</feature>
<accession>W2JCG0</accession>
<feature type="compositionally biased region" description="Basic and acidic residues" evidence="2">
    <location>
        <begin position="297"/>
        <end position="307"/>
    </location>
</feature>